<evidence type="ECO:0000313" key="4">
    <source>
        <dbReference type="Proteomes" id="UP000644610"/>
    </source>
</evidence>
<reference evidence="3" key="1">
    <citation type="submission" date="2021-01" db="EMBL/GenBank/DDBJ databases">
        <title>Whole genome shotgun sequence of Planotetraspora silvatica NBRC 100141.</title>
        <authorList>
            <person name="Komaki H."/>
            <person name="Tamura T."/>
        </authorList>
    </citation>
    <scope>NUCLEOTIDE SEQUENCE</scope>
    <source>
        <strain evidence="3">NBRC 100141</strain>
    </source>
</reference>
<dbReference type="InterPro" id="IPR051534">
    <property type="entry name" value="CBASS_pafABC_assoc_protein"/>
</dbReference>
<dbReference type="PROSITE" id="PS52050">
    <property type="entry name" value="WYL"/>
    <property type="match status" value="1"/>
</dbReference>
<gene>
    <name evidence="3" type="ORF">Psi02_42130</name>
</gene>
<evidence type="ECO:0000259" key="1">
    <source>
        <dbReference type="Pfam" id="PF08279"/>
    </source>
</evidence>
<evidence type="ECO:0000313" key="3">
    <source>
        <dbReference type="EMBL" id="GII47789.1"/>
    </source>
</evidence>
<protein>
    <submittedName>
        <fullName evidence="3">Transcriptional regulator</fullName>
    </submittedName>
</protein>
<dbReference type="AlphaFoldDB" id="A0A8J3USX0"/>
<dbReference type="Pfam" id="PF13280">
    <property type="entry name" value="WYL"/>
    <property type="match status" value="1"/>
</dbReference>
<dbReference type="InterPro" id="IPR036388">
    <property type="entry name" value="WH-like_DNA-bd_sf"/>
</dbReference>
<evidence type="ECO:0000259" key="2">
    <source>
        <dbReference type="Pfam" id="PF13280"/>
    </source>
</evidence>
<name>A0A8J3USX0_9ACTN</name>
<dbReference type="SUPFAM" id="SSF46785">
    <property type="entry name" value="Winged helix' DNA-binding domain"/>
    <property type="match status" value="1"/>
</dbReference>
<keyword evidence="4" id="KW-1185">Reference proteome</keyword>
<dbReference type="EMBL" id="BOOQ01000027">
    <property type="protein sequence ID" value="GII47789.1"/>
    <property type="molecule type" value="Genomic_DNA"/>
</dbReference>
<dbReference type="PANTHER" id="PTHR34580:SF3">
    <property type="entry name" value="PROTEIN PAFB"/>
    <property type="match status" value="1"/>
</dbReference>
<dbReference type="Gene3D" id="1.10.10.10">
    <property type="entry name" value="Winged helix-like DNA-binding domain superfamily/Winged helix DNA-binding domain"/>
    <property type="match status" value="1"/>
</dbReference>
<dbReference type="Pfam" id="PF08279">
    <property type="entry name" value="HTH_11"/>
    <property type="match status" value="1"/>
</dbReference>
<dbReference type="Proteomes" id="UP000644610">
    <property type="component" value="Unassembled WGS sequence"/>
</dbReference>
<feature type="domain" description="WYL" evidence="2">
    <location>
        <begin position="150"/>
        <end position="214"/>
    </location>
</feature>
<feature type="domain" description="Helix-turn-helix type 11" evidence="1">
    <location>
        <begin position="13"/>
        <end position="69"/>
    </location>
</feature>
<comment type="caution">
    <text evidence="3">The sequence shown here is derived from an EMBL/GenBank/DDBJ whole genome shotgun (WGS) entry which is preliminary data.</text>
</comment>
<dbReference type="InterPro" id="IPR026881">
    <property type="entry name" value="WYL_dom"/>
</dbReference>
<sequence length="244" mass="26854">MWLTVSPVNRTDRLYAIVEDLRAISPRCRSARDLARRFEVSSRTIERDIAALQQAGVPVYAEVGRKGGYALDKSMSLPPLNFTPAEAVAVAIALNGADRQPFADDARSALRKLVAAMPGHEGDRARQLAGRVQIMTSDAPERPGDGLVTRVVEEAVLQGVVLEIEYADAEGTLTARQVEPGMFVGGRTGSWYLVGWCRLREAVRVFRLDRIMTAALTRQRAPARPLETFESDLSDMIVRHPALD</sequence>
<dbReference type="InterPro" id="IPR036390">
    <property type="entry name" value="WH_DNA-bd_sf"/>
</dbReference>
<dbReference type="InterPro" id="IPR013196">
    <property type="entry name" value="HTH_11"/>
</dbReference>
<dbReference type="PANTHER" id="PTHR34580">
    <property type="match status" value="1"/>
</dbReference>
<accession>A0A8J3USX0</accession>
<organism evidence="3 4">
    <name type="scientific">Planotetraspora silvatica</name>
    <dbReference type="NCBI Taxonomy" id="234614"/>
    <lineage>
        <taxon>Bacteria</taxon>
        <taxon>Bacillati</taxon>
        <taxon>Actinomycetota</taxon>
        <taxon>Actinomycetes</taxon>
        <taxon>Streptosporangiales</taxon>
        <taxon>Streptosporangiaceae</taxon>
        <taxon>Planotetraspora</taxon>
    </lineage>
</organism>
<proteinExistence type="predicted"/>